<sequence>MNHRLSFWGACGWSNLLDGLPYFQATGAASDGFSIRRSHSTRINAPVSDCSGR</sequence>
<accession>J9CIN6</accession>
<dbReference type="EMBL" id="AMCI01003593">
    <property type="protein sequence ID" value="EJW99935.1"/>
    <property type="molecule type" value="Genomic_DNA"/>
</dbReference>
<organism evidence="1">
    <name type="scientific">gut metagenome</name>
    <dbReference type="NCBI Taxonomy" id="749906"/>
    <lineage>
        <taxon>unclassified sequences</taxon>
        <taxon>metagenomes</taxon>
        <taxon>organismal metagenomes</taxon>
    </lineage>
</organism>
<comment type="caution">
    <text evidence="1">The sequence shown here is derived from an EMBL/GenBank/DDBJ whole genome shotgun (WGS) entry which is preliminary data.</text>
</comment>
<proteinExistence type="predicted"/>
<reference evidence="1" key="1">
    <citation type="journal article" date="2012" name="PLoS ONE">
        <title>Gene sets for utilization of primary and secondary nutrition supplies in the distal gut of endangered iberian lynx.</title>
        <authorList>
            <person name="Alcaide M."/>
            <person name="Messina E."/>
            <person name="Richter M."/>
            <person name="Bargiela R."/>
            <person name="Peplies J."/>
            <person name="Huws S.A."/>
            <person name="Newbold C.J."/>
            <person name="Golyshin P.N."/>
            <person name="Simon M.A."/>
            <person name="Lopez G."/>
            <person name="Yakimov M.M."/>
            <person name="Ferrer M."/>
        </authorList>
    </citation>
    <scope>NUCLEOTIDE SEQUENCE</scope>
</reference>
<dbReference type="AlphaFoldDB" id="J9CIN6"/>
<evidence type="ECO:0000313" key="1">
    <source>
        <dbReference type="EMBL" id="EJW99935.1"/>
    </source>
</evidence>
<protein>
    <submittedName>
        <fullName evidence="1">Uncharacterized protein</fullName>
    </submittedName>
</protein>
<name>J9CIN6_9ZZZZ</name>
<gene>
    <name evidence="1" type="ORF">EVA_11959</name>
</gene>